<dbReference type="Proteomes" id="UP000199025">
    <property type="component" value="Unassembled WGS sequence"/>
</dbReference>
<sequence length="291" mass="31819">MFGALAFDLDSVARLRLCSWRDNGWRSLLVRSYANDPVAEEVLLPATAEQTLVLITEGSKTIESKSGARWHSAEYGPGRIGMTAPHHDSHLRWWGSGPTASTHVYLPAGLLERTAAELYGRDASRVSRPDALVAEDPVLAAIVAGLGEAALAGADELYAETAAAFLAAHLLTRHASAPAPAPVRSEDLRVRQAIAFMRDNQHLPLTLTEIAAAVELSPFHFLRVFKTATGQTPYRFLNGIRLDQARRYLTRTDLPVTEIAHLCGFATPSRLATAFRRETGVTPTVYRNQQQ</sequence>
<keyword evidence="2" id="KW-0238">DNA-binding</keyword>
<keyword evidence="1" id="KW-0805">Transcription regulation</keyword>
<dbReference type="InterPro" id="IPR009057">
    <property type="entry name" value="Homeodomain-like_sf"/>
</dbReference>
<dbReference type="InterPro" id="IPR018060">
    <property type="entry name" value="HTH_AraC"/>
</dbReference>
<dbReference type="Gene3D" id="1.10.10.60">
    <property type="entry name" value="Homeodomain-like"/>
    <property type="match status" value="2"/>
</dbReference>
<dbReference type="PANTHER" id="PTHR46796:SF6">
    <property type="entry name" value="ARAC SUBFAMILY"/>
    <property type="match status" value="1"/>
</dbReference>
<dbReference type="SUPFAM" id="SSF46689">
    <property type="entry name" value="Homeodomain-like"/>
    <property type="match status" value="2"/>
</dbReference>
<accession>A0A1I3M203</accession>
<dbReference type="EMBL" id="FORP01000002">
    <property type="protein sequence ID" value="SFI90998.1"/>
    <property type="molecule type" value="Genomic_DNA"/>
</dbReference>
<dbReference type="PANTHER" id="PTHR46796">
    <property type="entry name" value="HTH-TYPE TRANSCRIPTIONAL ACTIVATOR RHAS-RELATED"/>
    <property type="match status" value="1"/>
</dbReference>
<organism evidence="5 6">
    <name type="scientific">Amycolatopsis sacchari</name>
    <dbReference type="NCBI Taxonomy" id="115433"/>
    <lineage>
        <taxon>Bacteria</taxon>
        <taxon>Bacillati</taxon>
        <taxon>Actinomycetota</taxon>
        <taxon>Actinomycetes</taxon>
        <taxon>Pseudonocardiales</taxon>
        <taxon>Pseudonocardiaceae</taxon>
        <taxon>Amycolatopsis</taxon>
    </lineage>
</organism>
<evidence type="ECO:0000259" key="4">
    <source>
        <dbReference type="PROSITE" id="PS01124"/>
    </source>
</evidence>
<keyword evidence="6" id="KW-1185">Reference proteome</keyword>
<evidence type="ECO:0000313" key="6">
    <source>
        <dbReference type="Proteomes" id="UP000199025"/>
    </source>
</evidence>
<dbReference type="AlphaFoldDB" id="A0A1I3M203"/>
<evidence type="ECO:0000256" key="2">
    <source>
        <dbReference type="ARBA" id="ARBA00023125"/>
    </source>
</evidence>
<evidence type="ECO:0000313" key="5">
    <source>
        <dbReference type="EMBL" id="SFI90998.1"/>
    </source>
</evidence>
<evidence type="ECO:0000256" key="1">
    <source>
        <dbReference type="ARBA" id="ARBA00023015"/>
    </source>
</evidence>
<feature type="domain" description="HTH araC/xylS-type" evidence="4">
    <location>
        <begin position="191"/>
        <end position="289"/>
    </location>
</feature>
<dbReference type="PROSITE" id="PS00041">
    <property type="entry name" value="HTH_ARAC_FAMILY_1"/>
    <property type="match status" value="1"/>
</dbReference>
<gene>
    <name evidence="5" type="ORF">SAMN05421835_102143</name>
</gene>
<dbReference type="RefSeq" id="WP_091504486.1">
    <property type="nucleotide sequence ID" value="NZ_CBDRCA010000004.1"/>
</dbReference>
<name>A0A1I3M203_9PSEU</name>
<dbReference type="InterPro" id="IPR050204">
    <property type="entry name" value="AraC_XylS_family_regulators"/>
</dbReference>
<dbReference type="PROSITE" id="PS01124">
    <property type="entry name" value="HTH_ARAC_FAMILY_2"/>
    <property type="match status" value="1"/>
</dbReference>
<evidence type="ECO:0000256" key="3">
    <source>
        <dbReference type="ARBA" id="ARBA00023163"/>
    </source>
</evidence>
<keyword evidence="3" id="KW-0804">Transcription</keyword>
<dbReference type="InterPro" id="IPR018062">
    <property type="entry name" value="HTH_AraC-typ_CS"/>
</dbReference>
<dbReference type="GO" id="GO:0003700">
    <property type="term" value="F:DNA-binding transcription factor activity"/>
    <property type="evidence" value="ECO:0007669"/>
    <property type="project" value="InterPro"/>
</dbReference>
<reference evidence="5 6" key="1">
    <citation type="submission" date="2016-10" db="EMBL/GenBank/DDBJ databases">
        <authorList>
            <person name="de Groot N.N."/>
        </authorList>
    </citation>
    <scope>NUCLEOTIDE SEQUENCE [LARGE SCALE GENOMIC DNA]</scope>
    <source>
        <strain evidence="5 6">DSM 44468</strain>
    </source>
</reference>
<proteinExistence type="predicted"/>
<dbReference type="OrthoDB" id="2060755at2"/>
<protein>
    <submittedName>
        <fullName evidence="5">AraC family transcriptional regulator</fullName>
    </submittedName>
</protein>
<dbReference type="GO" id="GO:0043565">
    <property type="term" value="F:sequence-specific DNA binding"/>
    <property type="evidence" value="ECO:0007669"/>
    <property type="project" value="InterPro"/>
</dbReference>
<dbReference type="STRING" id="115433.SAMN05421835_102143"/>
<dbReference type="Pfam" id="PF12833">
    <property type="entry name" value="HTH_18"/>
    <property type="match status" value="1"/>
</dbReference>
<dbReference type="SMART" id="SM00342">
    <property type="entry name" value="HTH_ARAC"/>
    <property type="match status" value="1"/>
</dbReference>